<evidence type="ECO:0000313" key="10">
    <source>
        <dbReference type="Proteomes" id="UP001180487"/>
    </source>
</evidence>
<organism evidence="9 10">
    <name type="scientific">Rhodoferax ferrireducens</name>
    <dbReference type="NCBI Taxonomy" id="192843"/>
    <lineage>
        <taxon>Bacteria</taxon>
        <taxon>Pseudomonadati</taxon>
        <taxon>Pseudomonadota</taxon>
        <taxon>Betaproteobacteria</taxon>
        <taxon>Burkholderiales</taxon>
        <taxon>Comamonadaceae</taxon>
        <taxon>Rhodoferax</taxon>
    </lineage>
</organism>
<dbReference type="InterPro" id="IPR009061">
    <property type="entry name" value="DNA-bd_dom_put_sf"/>
</dbReference>
<dbReference type="Pfam" id="PF00376">
    <property type="entry name" value="MerR"/>
    <property type="match status" value="1"/>
</dbReference>
<evidence type="ECO:0000259" key="8">
    <source>
        <dbReference type="PROSITE" id="PS50937"/>
    </source>
</evidence>
<dbReference type="PROSITE" id="PS50937">
    <property type="entry name" value="HTH_MERR_2"/>
    <property type="match status" value="1"/>
</dbReference>
<dbReference type="PROSITE" id="PS00552">
    <property type="entry name" value="HTH_MERR_1"/>
    <property type="match status" value="1"/>
</dbReference>
<dbReference type="InterPro" id="IPR000551">
    <property type="entry name" value="MerR-type_HTH_dom"/>
</dbReference>
<dbReference type="CDD" id="cd01110">
    <property type="entry name" value="HTH_SoxR"/>
    <property type="match status" value="1"/>
</dbReference>
<dbReference type="SMART" id="SM00422">
    <property type="entry name" value="HTH_MERR"/>
    <property type="match status" value="1"/>
</dbReference>
<comment type="caution">
    <text evidence="9">The sequence shown here is derived from an EMBL/GenBank/DDBJ whole genome shotgun (WGS) entry which is preliminary data.</text>
</comment>
<dbReference type="PANTHER" id="PTHR30204">
    <property type="entry name" value="REDOX-CYCLING DRUG-SENSING TRANSCRIPTIONAL ACTIVATOR SOXR"/>
    <property type="match status" value="1"/>
</dbReference>
<proteinExistence type="predicted"/>
<evidence type="ECO:0000256" key="2">
    <source>
        <dbReference type="ARBA" id="ARBA00022723"/>
    </source>
</evidence>
<dbReference type="EMBL" id="JAVDXT010000002">
    <property type="protein sequence ID" value="MDR7377246.1"/>
    <property type="molecule type" value="Genomic_DNA"/>
</dbReference>
<dbReference type="Pfam" id="PF09278">
    <property type="entry name" value="MerR-DNA-bind"/>
    <property type="match status" value="1"/>
</dbReference>
<dbReference type="NCBIfam" id="TIGR01950">
    <property type="entry name" value="SoxR"/>
    <property type="match status" value="1"/>
</dbReference>
<evidence type="ECO:0000313" key="9">
    <source>
        <dbReference type="EMBL" id="MDR7377246.1"/>
    </source>
</evidence>
<dbReference type="PANTHER" id="PTHR30204:SF0">
    <property type="entry name" value="REDOX-SENSITIVE TRANSCRIPTIONAL ACTIVATOR SOXR"/>
    <property type="match status" value="1"/>
</dbReference>
<feature type="domain" description="HTH merR-type" evidence="8">
    <location>
        <begin position="5"/>
        <end position="73"/>
    </location>
</feature>
<keyword evidence="5" id="KW-0805">Transcription regulation</keyword>
<evidence type="ECO:0000256" key="6">
    <source>
        <dbReference type="ARBA" id="ARBA00023125"/>
    </source>
</evidence>
<evidence type="ECO:0000256" key="1">
    <source>
        <dbReference type="ARBA" id="ARBA00022714"/>
    </source>
</evidence>
<dbReference type="SUPFAM" id="SSF46955">
    <property type="entry name" value="Putative DNA-binding domain"/>
    <property type="match status" value="1"/>
</dbReference>
<keyword evidence="1" id="KW-0001">2Fe-2S</keyword>
<keyword evidence="4" id="KW-0411">Iron-sulfur</keyword>
<dbReference type="InterPro" id="IPR010211">
    <property type="entry name" value="Redox-sen_tscrpt-act_SoxR"/>
</dbReference>
<evidence type="ECO:0000256" key="7">
    <source>
        <dbReference type="ARBA" id="ARBA00023163"/>
    </source>
</evidence>
<sequence>MSAEMLSIGVLAKRSGVAASALRFYEDAGLIRSTRSAGGQRQYPREVLRRVAFVRVAQTVGLSLDDIRAALASLPQQRTPSPEDWQRLSTAWQPMLDQKIAQLKALRDQLSACIGCGCLSLERCALYNPGDVAQQRGSGPRYLLGDKPVQAR</sequence>
<dbReference type="Proteomes" id="UP001180487">
    <property type="component" value="Unassembled WGS sequence"/>
</dbReference>
<dbReference type="InterPro" id="IPR015358">
    <property type="entry name" value="Tscrpt_reg_MerR_DNA-bd"/>
</dbReference>
<keyword evidence="7" id="KW-0804">Transcription</keyword>
<evidence type="ECO:0000256" key="5">
    <source>
        <dbReference type="ARBA" id="ARBA00023015"/>
    </source>
</evidence>
<protein>
    <submittedName>
        <fullName evidence="9">MerR family redox-sensitive transcriptional activator SoxR</fullName>
    </submittedName>
</protein>
<dbReference type="PRINTS" id="PR00040">
    <property type="entry name" value="HTHMERR"/>
</dbReference>
<name>A0ABU2C7E0_9BURK</name>
<dbReference type="Gene3D" id="1.10.1660.10">
    <property type="match status" value="1"/>
</dbReference>
<gene>
    <name evidence="9" type="ORF">J2X19_001925</name>
</gene>
<evidence type="ECO:0000256" key="4">
    <source>
        <dbReference type="ARBA" id="ARBA00023014"/>
    </source>
</evidence>
<dbReference type="InterPro" id="IPR047057">
    <property type="entry name" value="MerR_fam"/>
</dbReference>
<keyword evidence="3" id="KW-0408">Iron</keyword>
<accession>A0ABU2C7E0</accession>
<keyword evidence="6" id="KW-0238">DNA-binding</keyword>
<keyword evidence="10" id="KW-1185">Reference proteome</keyword>
<evidence type="ECO:0000256" key="3">
    <source>
        <dbReference type="ARBA" id="ARBA00023004"/>
    </source>
</evidence>
<keyword evidence="2" id="KW-0479">Metal-binding</keyword>
<reference evidence="9 10" key="1">
    <citation type="submission" date="2023-07" db="EMBL/GenBank/DDBJ databases">
        <title>Sorghum-associated microbial communities from plants grown in Nebraska, USA.</title>
        <authorList>
            <person name="Schachtman D."/>
        </authorList>
    </citation>
    <scope>NUCLEOTIDE SEQUENCE [LARGE SCALE GENOMIC DNA]</scope>
    <source>
        <strain evidence="9 10">BE313</strain>
    </source>
</reference>
<dbReference type="RefSeq" id="WP_310372872.1">
    <property type="nucleotide sequence ID" value="NZ_JAVDXT010000002.1"/>
</dbReference>